<evidence type="ECO:0008006" key="4">
    <source>
        <dbReference type="Google" id="ProtNLM"/>
    </source>
</evidence>
<proteinExistence type="predicted"/>
<dbReference type="Proteomes" id="UP000662747">
    <property type="component" value="Chromosome"/>
</dbReference>
<protein>
    <recommendedName>
        <fullName evidence="4">Dickkopf N-terminal cysteine-rich domain-containing protein</fullName>
    </recommendedName>
</protein>
<evidence type="ECO:0000256" key="1">
    <source>
        <dbReference type="SAM" id="SignalP"/>
    </source>
</evidence>
<organism evidence="2 3">
    <name type="scientific">Pyxidicoccus parkwayensis</name>
    <dbReference type="NCBI Taxonomy" id="2813578"/>
    <lineage>
        <taxon>Bacteria</taxon>
        <taxon>Pseudomonadati</taxon>
        <taxon>Myxococcota</taxon>
        <taxon>Myxococcia</taxon>
        <taxon>Myxococcales</taxon>
        <taxon>Cystobacterineae</taxon>
        <taxon>Myxococcaceae</taxon>
        <taxon>Pyxidicoccus</taxon>
    </lineage>
</organism>
<keyword evidence="3" id="KW-1185">Reference proteome</keyword>
<evidence type="ECO:0000313" key="2">
    <source>
        <dbReference type="EMBL" id="QSQ22297.1"/>
    </source>
</evidence>
<dbReference type="EMBL" id="CP071090">
    <property type="protein sequence ID" value="QSQ22297.1"/>
    <property type="molecule type" value="Genomic_DNA"/>
</dbReference>
<keyword evidence="1" id="KW-0732">Signal</keyword>
<feature type="chain" id="PRO_5047270486" description="Dickkopf N-terminal cysteine-rich domain-containing protein" evidence="1">
    <location>
        <begin position="22"/>
        <end position="489"/>
    </location>
</feature>
<evidence type="ECO:0000313" key="3">
    <source>
        <dbReference type="Proteomes" id="UP000662747"/>
    </source>
</evidence>
<dbReference type="PROSITE" id="PS51257">
    <property type="entry name" value="PROKAR_LIPOPROTEIN"/>
    <property type="match status" value="1"/>
</dbReference>
<name>A0ABX7NXU7_9BACT</name>
<reference evidence="2 3" key="1">
    <citation type="submission" date="2021-02" db="EMBL/GenBank/DDBJ databases">
        <title>De Novo genome assembly of isolated myxobacteria.</title>
        <authorList>
            <person name="Stevens D.C."/>
        </authorList>
    </citation>
    <scope>NUCLEOTIDE SEQUENCE [LARGE SCALE GENOMIC DNA]</scope>
    <source>
        <strain evidence="3">SCPEA02</strain>
    </source>
</reference>
<gene>
    <name evidence="2" type="ORF">JY651_45455</name>
</gene>
<accession>A0ABX7NXU7</accession>
<sequence length="489" mass="50953">MSRASVLLILLLFVACTSDPAKPTPDAGPEATACEHREDCEGGQVCGTEGFCGPCESSGQCRLKERCDADAHACVLREGWGTDCTVSADCELGMWCREGLCRQRADVVLCPSGSKDECPSGQRCDTANFVCEEDLGCVEDADCGAEERCNTGLHACVPRCTEATAPQVCASGEHCAEGRCVQCEADAECGPGLICDVAGRCAATPRCYSDRDCTVPLQCHVPSGACLPALPPCTSDDGCAVDQRCDVGTGTCVPRACAPDALEPNDTPATAYPVRASRYVGLTLCADDVDYFSITLERGDQLGVNVEADAFAEPAFSTTLQDASGRVLALGHFLATHVAAVPGTYTVRVAAQGSEPRSYDVGFFLSRGTPCDDDSHEPNDTSATATLFTAGAVIEGMLCPQDQDHFLLTVPEGQGVRVSLSNYVATDGLLRLCLLGGDGTQELGCSTEASGATVSVSGSIAGGRTLTVRITGDDARTTNGYTLQAELLP</sequence>
<feature type="signal peptide" evidence="1">
    <location>
        <begin position="1"/>
        <end position="21"/>
    </location>
</feature>
<dbReference type="Gene3D" id="2.60.120.380">
    <property type="match status" value="2"/>
</dbReference>
<dbReference type="RefSeq" id="WP_206723874.1">
    <property type="nucleotide sequence ID" value="NZ_CP071090.1"/>
</dbReference>